<evidence type="ECO:0000313" key="10">
    <source>
        <dbReference type="EMBL" id="KAL0633548.1"/>
    </source>
</evidence>
<keyword evidence="11" id="KW-1185">Reference proteome</keyword>
<dbReference type="InterPro" id="IPR003593">
    <property type="entry name" value="AAA+_ATPase"/>
</dbReference>
<dbReference type="PIRSF" id="PIRSF001767">
    <property type="entry name" value="Cdc6"/>
    <property type="match status" value="1"/>
</dbReference>
<dbReference type="PANTHER" id="PTHR10763">
    <property type="entry name" value="CELL DIVISION CONTROL PROTEIN 6-RELATED"/>
    <property type="match status" value="1"/>
</dbReference>
<evidence type="ECO:0000256" key="1">
    <source>
        <dbReference type="ARBA" id="ARBA00004123"/>
    </source>
</evidence>
<evidence type="ECO:0000313" key="11">
    <source>
        <dbReference type="Proteomes" id="UP001447188"/>
    </source>
</evidence>
<reference evidence="10 11" key="1">
    <citation type="submission" date="2024-02" db="EMBL/GenBank/DDBJ databases">
        <title>Discinaceae phylogenomics.</title>
        <authorList>
            <person name="Dirks A.C."/>
            <person name="James T.Y."/>
        </authorList>
    </citation>
    <scope>NUCLEOTIDE SEQUENCE [LARGE SCALE GENOMIC DNA]</scope>
    <source>
        <strain evidence="10 11">ACD0624</strain>
    </source>
</reference>
<comment type="subcellular location">
    <subcellularLocation>
        <location evidence="1">Nucleus</location>
    </subcellularLocation>
</comment>
<dbReference type="InterPro" id="IPR041664">
    <property type="entry name" value="AAA_16"/>
</dbReference>
<dbReference type="SMART" id="SM00382">
    <property type="entry name" value="AAA"/>
    <property type="match status" value="1"/>
</dbReference>
<name>A0ABR3GCK2_9PEZI</name>
<keyword evidence="5" id="KW-0539">Nucleus</keyword>
<dbReference type="SUPFAM" id="SSF52540">
    <property type="entry name" value="P-loop containing nucleoside triphosphate hydrolases"/>
    <property type="match status" value="1"/>
</dbReference>
<evidence type="ECO:0000256" key="4">
    <source>
        <dbReference type="ARBA" id="ARBA00022705"/>
    </source>
</evidence>
<dbReference type="InterPro" id="IPR050311">
    <property type="entry name" value="ORC1/CDC6"/>
</dbReference>
<evidence type="ECO:0000256" key="3">
    <source>
        <dbReference type="ARBA" id="ARBA00022618"/>
    </source>
</evidence>
<evidence type="ECO:0000256" key="7">
    <source>
        <dbReference type="PIRNR" id="PIRNR001767"/>
    </source>
</evidence>
<organism evidence="10 11">
    <name type="scientific">Discina gigas</name>
    <dbReference type="NCBI Taxonomy" id="1032678"/>
    <lineage>
        <taxon>Eukaryota</taxon>
        <taxon>Fungi</taxon>
        <taxon>Dikarya</taxon>
        <taxon>Ascomycota</taxon>
        <taxon>Pezizomycotina</taxon>
        <taxon>Pezizomycetes</taxon>
        <taxon>Pezizales</taxon>
        <taxon>Discinaceae</taxon>
        <taxon>Discina</taxon>
    </lineage>
</organism>
<dbReference type="Gene3D" id="1.10.8.60">
    <property type="match status" value="1"/>
</dbReference>
<evidence type="ECO:0000256" key="2">
    <source>
        <dbReference type="ARBA" id="ARBA00006184"/>
    </source>
</evidence>
<evidence type="ECO:0000256" key="5">
    <source>
        <dbReference type="ARBA" id="ARBA00023242"/>
    </source>
</evidence>
<dbReference type="SUPFAM" id="SSF46785">
    <property type="entry name" value="Winged helix' DNA-binding domain"/>
    <property type="match status" value="1"/>
</dbReference>
<feature type="compositionally biased region" description="Low complexity" evidence="8">
    <location>
        <begin position="10"/>
        <end position="25"/>
    </location>
</feature>
<evidence type="ECO:0000256" key="8">
    <source>
        <dbReference type="SAM" id="MobiDB-lite"/>
    </source>
</evidence>
<dbReference type="Pfam" id="PF22606">
    <property type="entry name" value="Cdc6-ORC-like_ATPase_lid"/>
    <property type="match status" value="1"/>
</dbReference>
<dbReference type="InterPro" id="IPR054425">
    <property type="entry name" value="Cdc6_ORC1-like_ATPase_lid"/>
</dbReference>
<dbReference type="InterPro" id="IPR027417">
    <property type="entry name" value="P-loop_NTPase"/>
</dbReference>
<dbReference type="InterPro" id="IPR016314">
    <property type="entry name" value="Cdc6/18"/>
</dbReference>
<feature type="region of interest" description="Disordered" evidence="8">
    <location>
        <begin position="66"/>
        <end position="91"/>
    </location>
</feature>
<evidence type="ECO:0000256" key="6">
    <source>
        <dbReference type="ARBA" id="ARBA00023306"/>
    </source>
</evidence>
<feature type="domain" description="AAA+ ATPase" evidence="9">
    <location>
        <begin position="211"/>
        <end position="358"/>
    </location>
</feature>
<dbReference type="InterPro" id="IPR015163">
    <property type="entry name" value="Cdc6_C"/>
</dbReference>
<keyword evidence="6" id="KW-0131">Cell cycle</keyword>
<comment type="caution">
    <text evidence="10">The sequence shown here is derived from an EMBL/GenBank/DDBJ whole genome shotgun (WGS) entry which is preliminary data.</text>
</comment>
<keyword evidence="3" id="KW-0132">Cell division</keyword>
<sequence length="640" mass="69691">MSVLGKRTRSSPSFSVVVASPSTTSHILAGRAKRSSRKNGISQDPVVVVHEEPELENSIRVAVPDDDIHITSPTPKKARRSKQPVSASRMPLSPQKVNSIFKSGKAMVAEQPKAVEPPQFAEIPCPNTPRHRGFVKKPVTPRHRVSVIGKPITPRSGKLFATPTKVAATPTVLTTAKTLFSRSGDPGRLIGRDEERKKLAAFLGPRLSARSGGCLYVSGPPGCGKSALLTEVMGDLGADKANNVRRAYVNCMTMKDPKGIYVKLLEEFYADDTLSSPTGMEELEALFVPKKKAAKNSNNVFVVILDEIDHLLTKDQEVLYSIFEWSLVRDSRLILLGIANALDLTDRFLPRLKARNLTPQLLPFLPYTAPQIAAVITNRLRSLLPQGTDTAGDFVPFMHPAAIQLAARKVATATGDLRKAFDICRRAVELVETETRQKEVTRLHQIAETENECSPHFKSLEEQMPSIASPGLRVPLIENMNLNSPRRPLVPVCALTSMTIETAPRVMLSHIARISSASFGGSTISRVKTLNLQQKAVLCILVTTEKCRGSVTIRQLFEAYTAVCKRERQLHPLSSTEFRDVVTSLEVGGVISAVGGGANLGTPSKKGKMGDEGRISACVREMDLVTAVADVGPILTRLFV</sequence>
<keyword evidence="4" id="KW-0235">DNA replication</keyword>
<evidence type="ECO:0000259" key="9">
    <source>
        <dbReference type="SMART" id="SM00382"/>
    </source>
</evidence>
<dbReference type="InterPro" id="IPR036388">
    <property type="entry name" value="WH-like_DNA-bd_sf"/>
</dbReference>
<dbReference type="EMBL" id="JBBBZM010000122">
    <property type="protein sequence ID" value="KAL0633548.1"/>
    <property type="molecule type" value="Genomic_DNA"/>
</dbReference>
<accession>A0ABR3GCK2</accession>
<protein>
    <recommendedName>
        <fullName evidence="7">Cell division control protein</fullName>
    </recommendedName>
</protein>
<feature type="region of interest" description="Disordered" evidence="8">
    <location>
        <begin position="1"/>
        <end position="43"/>
    </location>
</feature>
<dbReference type="CDD" id="cd00009">
    <property type="entry name" value="AAA"/>
    <property type="match status" value="1"/>
</dbReference>
<dbReference type="Proteomes" id="UP001447188">
    <property type="component" value="Unassembled WGS sequence"/>
</dbReference>
<proteinExistence type="inferred from homology"/>
<dbReference type="Gene3D" id="1.10.10.10">
    <property type="entry name" value="Winged helix-like DNA-binding domain superfamily/Winged helix DNA-binding domain"/>
    <property type="match status" value="1"/>
</dbReference>
<gene>
    <name evidence="10" type="primary">CDC6</name>
    <name evidence="10" type="ORF">Q9L58_007580</name>
</gene>
<dbReference type="InterPro" id="IPR036390">
    <property type="entry name" value="WH_DNA-bd_sf"/>
</dbReference>
<comment type="similarity">
    <text evidence="2 7">Belongs to the CDC6/cdc18 family.</text>
</comment>
<dbReference type="PANTHER" id="PTHR10763:SF26">
    <property type="entry name" value="CELL DIVISION CONTROL PROTEIN 6 HOMOLOG"/>
    <property type="match status" value="1"/>
</dbReference>
<dbReference type="Pfam" id="PF13191">
    <property type="entry name" value="AAA_16"/>
    <property type="match status" value="1"/>
</dbReference>
<dbReference type="Pfam" id="PF09079">
    <property type="entry name" value="WHD_Cdc6"/>
    <property type="match status" value="1"/>
</dbReference>
<dbReference type="Gene3D" id="3.40.50.300">
    <property type="entry name" value="P-loop containing nucleotide triphosphate hydrolases"/>
    <property type="match status" value="1"/>
</dbReference>